<dbReference type="STRING" id="215637.A0A4P9ZSF6"/>
<keyword evidence="6" id="KW-0645">Protease</keyword>
<proteinExistence type="inferred from homology"/>
<dbReference type="EMBL" id="ML002879">
    <property type="protein sequence ID" value="RKP35400.1"/>
    <property type="molecule type" value="Genomic_DNA"/>
</dbReference>
<dbReference type="Gene3D" id="2.60.40.1960">
    <property type="match status" value="1"/>
</dbReference>
<accession>A0A4P9ZSF6</accession>
<dbReference type="PANTHER" id="PTHR47966">
    <property type="entry name" value="BETA-SITE APP-CLEAVING ENZYME, ISOFORM A-RELATED"/>
    <property type="match status" value="1"/>
</dbReference>
<dbReference type="PANTHER" id="PTHR47966:SF51">
    <property type="entry name" value="BETA-SITE APP-CLEAVING ENZYME, ISOFORM A-RELATED"/>
    <property type="match status" value="1"/>
</dbReference>
<dbReference type="InterPro" id="IPR001461">
    <property type="entry name" value="Aspartic_peptidase_A1"/>
</dbReference>
<keyword evidence="6" id="KW-0378">Hydrolase</keyword>
<evidence type="ECO:0000256" key="5">
    <source>
        <dbReference type="PIRSR" id="PIRSR601461-2"/>
    </source>
</evidence>
<evidence type="ECO:0000256" key="3">
    <source>
        <dbReference type="ARBA" id="ARBA00023157"/>
    </source>
</evidence>
<dbReference type="InterPro" id="IPR021109">
    <property type="entry name" value="Peptidase_aspartic_dom_sf"/>
</dbReference>
<dbReference type="Gene3D" id="2.40.70.10">
    <property type="entry name" value="Acid Proteases"/>
    <property type="match status" value="2"/>
</dbReference>
<dbReference type="PROSITE" id="PS51767">
    <property type="entry name" value="PEPTIDASE_A1"/>
    <property type="match status" value="1"/>
</dbReference>
<feature type="disulfide bond" evidence="5">
    <location>
        <begin position="84"/>
        <end position="89"/>
    </location>
</feature>
<feature type="active site" evidence="4">
    <location>
        <position position="264"/>
    </location>
</feature>
<feature type="active site" evidence="4">
    <location>
        <position position="71"/>
    </location>
</feature>
<feature type="domain" description="Peptidase A1" evidence="8">
    <location>
        <begin position="53"/>
        <end position="370"/>
    </location>
</feature>
<comment type="similarity">
    <text evidence="1 6">Belongs to the peptidase A1 family.</text>
</comment>
<evidence type="ECO:0000256" key="6">
    <source>
        <dbReference type="RuleBase" id="RU000454"/>
    </source>
</evidence>
<dbReference type="InterPro" id="IPR001969">
    <property type="entry name" value="Aspartic_peptidase_AS"/>
</dbReference>
<dbReference type="GO" id="GO:0006508">
    <property type="term" value="P:proteolysis"/>
    <property type="evidence" value="ECO:0007669"/>
    <property type="project" value="UniProtKB-KW"/>
</dbReference>
<evidence type="ECO:0000313" key="10">
    <source>
        <dbReference type="Proteomes" id="UP000268162"/>
    </source>
</evidence>
<keyword evidence="3 5" id="KW-1015">Disulfide bond</keyword>
<dbReference type="GO" id="GO:0004190">
    <property type="term" value="F:aspartic-type endopeptidase activity"/>
    <property type="evidence" value="ECO:0007669"/>
    <property type="project" value="UniProtKB-KW"/>
</dbReference>
<evidence type="ECO:0000256" key="4">
    <source>
        <dbReference type="PIRSR" id="PIRSR601461-1"/>
    </source>
</evidence>
<dbReference type="AlphaFoldDB" id="A0A4P9ZSF6"/>
<dbReference type="PRINTS" id="PR00792">
    <property type="entry name" value="PEPSIN"/>
</dbReference>
<feature type="disulfide bond" evidence="5">
    <location>
        <begin position="300"/>
        <end position="333"/>
    </location>
</feature>
<evidence type="ECO:0000256" key="1">
    <source>
        <dbReference type="ARBA" id="ARBA00007447"/>
    </source>
</evidence>
<feature type="region of interest" description="Disordered" evidence="7">
    <location>
        <begin position="1"/>
        <end position="40"/>
    </location>
</feature>
<dbReference type="FunFam" id="2.40.70.10:FF:000004">
    <property type="entry name" value="Pepsin A"/>
    <property type="match status" value="1"/>
</dbReference>
<evidence type="ECO:0000256" key="7">
    <source>
        <dbReference type="SAM" id="MobiDB-lite"/>
    </source>
</evidence>
<keyword evidence="2 6" id="KW-0064">Aspartyl protease</keyword>
<organism evidence="9 10">
    <name type="scientific">Dimargaris cristalligena</name>
    <dbReference type="NCBI Taxonomy" id="215637"/>
    <lineage>
        <taxon>Eukaryota</taxon>
        <taxon>Fungi</taxon>
        <taxon>Fungi incertae sedis</taxon>
        <taxon>Zoopagomycota</taxon>
        <taxon>Kickxellomycotina</taxon>
        <taxon>Dimargaritomycetes</taxon>
        <taxon>Dimargaritales</taxon>
        <taxon>Dimargaritaceae</taxon>
        <taxon>Dimargaris</taxon>
    </lineage>
</organism>
<name>A0A4P9ZSF6_9FUNG</name>
<dbReference type="InterPro" id="IPR033121">
    <property type="entry name" value="PEPTIDASE_A1"/>
</dbReference>
<dbReference type="SUPFAM" id="SSF50630">
    <property type="entry name" value="Acid proteases"/>
    <property type="match status" value="1"/>
</dbReference>
<dbReference type="Pfam" id="PF00026">
    <property type="entry name" value="Asp"/>
    <property type="match status" value="1"/>
</dbReference>
<evidence type="ECO:0000313" key="9">
    <source>
        <dbReference type="EMBL" id="RKP35400.1"/>
    </source>
</evidence>
<dbReference type="PROSITE" id="PS00141">
    <property type="entry name" value="ASP_PROTEASE"/>
    <property type="match status" value="2"/>
</dbReference>
<gene>
    <name evidence="9" type="ORF">BJ085DRAFT_21166</name>
</gene>
<evidence type="ECO:0000256" key="2">
    <source>
        <dbReference type="ARBA" id="ARBA00022750"/>
    </source>
</evidence>
<reference evidence="10" key="1">
    <citation type="journal article" date="2018" name="Nat. Microbiol.">
        <title>Leveraging single-cell genomics to expand the fungal tree of life.</title>
        <authorList>
            <person name="Ahrendt S.R."/>
            <person name="Quandt C.A."/>
            <person name="Ciobanu D."/>
            <person name="Clum A."/>
            <person name="Salamov A."/>
            <person name="Andreopoulos B."/>
            <person name="Cheng J.F."/>
            <person name="Woyke T."/>
            <person name="Pelin A."/>
            <person name="Henrissat B."/>
            <person name="Reynolds N.K."/>
            <person name="Benny G.L."/>
            <person name="Smith M.E."/>
            <person name="James T.Y."/>
            <person name="Grigoriev I.V."/>
        </authorList>
    </citation>
    <scope>NUCLEOTIDE SEQUENCE [LARGE SCALE GENOMIC DNA]</scope>
    <source>
        <strain evidence="10">RSA 468</strain>
    </source>
</reference>
<protein>
    <submittedName>
        <fullName evidence="9">Aspartic peptidase domain-containing protein</fullName>
    </submittedName>
</protein>
<evidence type="ECO:0000259" key="8">
    <source>
        <dbReference type="PROSITE" id="PS51767"/>
    </source>
</evidence>
<dbReference type="Proteomes" id="UP000268162">
    <property type="component" value="Unassembled WGS sequence"/>
</dbReference>
<sequence>MSQTGEEEPKDPTDPKTVPLGVREVRAGPRPRKPLPANRPLTTQLANHNNVLYFGPVNVGTPGQTFQVVFDTGSADFWVPSVQCESTVCAMKSRFDGASSSSYQGNSGQTFYVRYGTGFVRGVQSYDTAEVGDIAVPHQSFGESTEMAPFFARTPLDGIVGLAYSALSKLGTDTLFDHMLSLNLVQEPIFSFYVNSRRGPNGGSEVIFGGVDPAQFRGPIAYIPVTRQLYWEVALTGVGLANAMNILPADQDQLELSSQSAIIDTGTSLILMNADDAETINDALGATRDSSSSSMFSITCQLDELPVVHIQMNGISFPLPPEAYVIDNGSDSCKSGFGVGSLPQRWIVGNTFLRYYYSVFDAKNHRVGFGKYTIIGVK</sequence>
<keyword evidence="10" id="KW-1185">Reference proteome</keyword>